<proteinExistence type="predicted"/>
<evidence type="ECO:0000313" key="2">
    <source>
        <dbReference type="EMBL" id="KAA8631569.1"/>
    </source>
</evidence>
<dbReference type="Pfam" id="PF00400">
    <property type="entry name" value="WD40"/>
    <property type="match status" value="1"/>
</dbReference>
<dbReference type="InterPro" id="IPR001680">
    <property type="entry name" value="WD40_rpt"/>
</dbReference>
<dbReference type="Gene3D" id="2.130.10.10">
    <property type="entry name" value="YVTN repeat-like/Quinoprotein amine dehydrogenase"/>
    <property type="match status" value="3"/>
</dbReference>
<dbReference type="OMA" id="ASYYTWA"/>
<dbReference type="InterPro" id="IPR036322">
    <property type="entry name" value="WD40_repeat_dom_sf"/>
</dbReference>
<protein>
    <submittedName>
        <fullName evidence="2">Uncharacterized protein</fullName>
    </submittedName>
</protein>
<dbReference type="EMBL" id="NMPR01000074">
    <property type="protein sequence ID" value="KAA8631569.1"/>
    <property type="molecule type" value="Genomic_DNA"/>
</dbReference>
<feature type="compositionally biased region" description="Polar residues" evidence="1">
    <location>
        <begin position="809"/>
        <end position="818"/>
    </location>
</feature>
<feature type="compositionally biased region" description="Acidic residues" evidence="1">
    <location>
        <begin position="1125"/>
        <end position="1157"/>
    </location>
</feature>
<reference evidence="2 3" key="1">
    <citation type="submission" date="2017-07" db="EMBL/GenBank/DDBJ databases">
        <title>Genome sequence of the Sordaria macrospora wild type strain R19027.</title>
        <authorList>
            <person name="Nowrousian M."/>
            <person name="Teichert I."/>
            <person name="Kueck U."/>
        </authorList>
    </citation>
    <scope>NUCLEOTIDE SEQUENCE [LARGE SCALE GENOMIC DNA]</scope>
    <source>
        <strain evidence="2 3">R19027</strain>
        <tissue evidence="2">Mycelium</tissue>
    </source>
</reference>
<gene>
    <name evidence="2" type="ORF">SMACR_06749</name>
</gene>
<feature type="compositionally biased region" description="Polar residues" evidence="1">
    <location>
        <begin position="870"/>
        <end position="884"/>
    </location>
</feature>
<feature type="region of interest" description="Disordered" evidence="1">
    <location>
        <begin position="102"/>
        <end position="137"/>
    </location>
</feature>
<feature type="compositionally biased region" description="Basic and acidic residues" evidence="1">
    <location>
        <begin position="1164"/>
        <end position="1176"/>
    </location>
</feature>
<feature type="compositionally biased region" description="Polar residues" evidence="1">
    <location>
        <begin position="777"/>
        <end position="789"/>
    </location>
</feature>
<dbReference type="Proteomes" id="UP000433876">
    <property type="component" value="Unassembled WGS sequence"/>
</dbReference>
<dbReference type="SUPFAM" id="SSF50978">
    <property type="entry name" value="WD40 repeat-like"/>
    <property type="match status" value="1"/>
</dbReference>
<evidence type="ECO:0000256" key="1">
    <source>
        <dbReference type="SAM" id="MobiDB-lite"/>
    </source>
</evidence>
<feature type="region of interest" description="Disordered" evidence="1">
    <location>
        <begin position="766"/>
        <end position="939"/>
    </location>
</feature>
<dbReference type="PANTHER" id="PTHR45589:SF1">
    <property type="entry name" value="WD REPEAT DOMAIN 62, ISOFORM G"/>
    <property type="match status" value="1"/>
</dbReference>
<accession>A0A8S8ZQ53</accession>
<feature type="compositionally biased region" description="Low complexity" evidence="1">
    <location>
        <begin position="903"/>
        <end position="914"/>
    </location>
</feature>
<feature type="compositionally biased region" description="Low complexity" evidence="1">
    <location>
        <begin position="1086"/>
        <end position="1101"/>
    </location>
</feature>
<feature type="region of interest" description="Disordered" evidence="1">
    <location>
        <begin position="1"/>
        <end position="34"/>
    </location>
</feature>
<dbReference type="SUPFAM" id="SSF50998">
    <property type="entry name" value="Quinoprotein alcohol dehydrogenase-like"/>
    <property type="match status" value="1"/>
</dbReference>
<feature type="compositionally biased region" description="Basic and acidic residues" evidence="1">
    <location>
        <begin position="1017"/>
        <end position="1035"/>
    </location>
</feature>
<name>A0A8S8ZQ53_SORMA</name>
<dbReference type="PANTHER" id="PTHR45589">
    <property type="entry name" value="WD REPEAT DOMAIN 62, ISOFORM G"/>
    <property type="match status" value="1"/>
</dbReference>
<dbReference type="VEuPathDB" id="FungiDB:SMAC_06749"/>
<feature type="compositionally biased region" description="Polar residues" evidence="1">
    <location>
        <begin position="19"/>
        <end position="34"/>
    </location>
</feature>
<feature type="compositionally biased region" description="Basic residues" evidence="1">
    <location>
        <begin position="998"/>
        <end position="1014"/>
    </location>
</feature>
<dbReference type="AlphaFoldDB" id="A0A8S8ZQ53"/>
<dbReference type="SMART" id="SM00320">
    <property type="entry name" value="WD40"/>
    <property type="match status" value="5"/>
</dbReference>
<dbReference type="InterPro" id="IPR011047">
    <property type="entry name" value="Quinoprotein_ADH-like_sf"/>
</dbReference>
<dbReference type="InterPro" id="IPR015943">
    <property type="entry name" value="WD40/YVTN_repeat-like_dom_sf"/>
</dbReference>
<organism evidence="2 3">
    <name type="scientific">Sordaria macrospora</name>
    <dbReference type="NCBI Taxonomy" id="5147"/>
    <lineage>
        <taxon>Eukaryota</taxon>
        <taxon>Fungi</taxon>
        <taxon>Dikarya</taxon>
        <taxon>Ascomycota</taxon>
        <taxon>Pezizomycotina</taxon>
        <taxon>Sordariomycetes</taxon>
        <taxon>Sordariomycetidae</taxon>
        <taxon>Sordariales</taxon>
        <taxon>Sordariaceae</taxon>
        <taxon>Sordaria</taxon>
    </lineage>
</organism>
<sequence>MASTPSNRHKLTPAASPFVTRTSRSPGPQRSRTLNETCLSLRRVIGTTCSSPTGFDSVHSSFAYIAGGAVVVVDVSGEHYSQRFYRARPSAVPVFALSPVSHTTAANSNPTPKANDSRNRTTASQRESAYQTADSSQTWTSRERIKAATCLGLSRDGRYLAVGETGYAPRVLIFNLQDASSDTPLVSISEHAFGVKAVAWSPDTRFLASLGAANDGFLYIWKIDTRTGAARLFQQNRCTSHVKGMVWMGNNLITLGVRHIKVWRVEEPPPISPTKSKFSQQEAACSAAQLAQKPLPGRNILLGSMLDATFSCALALDENRAIICSETGSVCLLDDTNKQMKLTRLLDLNFHVSCISMRKEMLYVGGKDGQLATLALDGVLEGIPDPVIHNPHTSDGLVALGFLAENFVTIDNRRTINIWSPDHIPAVSSDDPHHIPIPGAGDIVGIQELPGYNGADASFVTWSASGRINLWNMDGLIKLTLDVPVDQVENNTDGEQPVNQLVVVRATKDGSLFAVGDKLGVLRIIDASTRVCLLETKAHSSDCQDITIFEDESKLLIASCGRDRTAQLFHRTSSGAIEHFQTLEFSAKVVQVLIPSRDKVLTCSLDRTLQIHDLVSKESDPDVMAAIPSRVITLRASPSSMVVTPFEKSIFVSLLDRSVCHFDYNNGRLLNSFKCNDEGGSETVILESLRYGTTGEMGFLLGISNTDKSIRVYDAQSGAFMGREWGHTEAINGVVMVEGEQAGRKIISVGEDGTIMVWGLDIQFPVTGSRNRDPSPDKTTSSRANNPSAHSRPPLRRVLSKAELAEFQRPSSSHAGSSRQRRLSPGRIQSRRSSQQHAPISTTRTPVTSGKRISPDGTGSIRIKRKALRRTSSGAGSRSESPPSEDNGIYRRCASPPLINGDTTPTATSSTIRSSARKKSSLSNLRSNTAPSTSAGPSSAANGYGFGSLSAATEQTCRQLRAYRKKLASPDAISGDILAELDAELRLTAAALGERAIRSRSSRRPHLHQNHHSHSYCGHDRDRGHSHGHDRGGEKALSEGMLTNLLDQYSERLVSMLDEKLRMRLLSEEEREAMISARQNQRPRTSGEGSTSSGASGVTEGRSGSSSVGSTIMCIDGDGIMMQGGEEEEDGGGEADGETECDGEGEGGADTEAEADDAFCGGGDGERRRRRESASELNERMLGLGLDLHR</sequence>
<feature type="region of interest" description="Disordered" evidence="1">
    <location>
        <begin position="1073"/>
        <end position="1176"/>
    </location>
</feature>
<comment type="caution">
    <text evidence="2">The sequence shown here is derived from an EMBL/GenBank/DDBJ whole genome shotgun (WGS) entry which is preliminary data.</text>
</comment>
<feature type="compositionally biased region" description="Low complexity" evidence="1">
    <location>
        <begin position="927"/>
        <end position="939"/>
    </location>
</feature>
<evidence type="ECO:0000313" key="3">
    <source>
        <dbReference type="Proteomes" id="UP000433876"/>
    </source>
</evidence>
<feature type="compositionally biased region" description="Polar residues" evidence="1">
    <location>
        <begin position="831"/>
        <end position="848"/>
    </location>
</feature>
<dbReference type="InterPro" id="IPR052779">
    <property type="entry name" value="WDR62"/>
</dbReference>
<feature type="region of interest" description="Disordered" evidence="1">
    <location>
        <begin position="997"/>
        <end position="1035"/>
    </location>
</feature>